<dbReference type="EMBL" id="QJKJ01008319">
    <property type="protein sequence ID" value="RDX80121.1"/>
    <property type="molecule type" value="Genomic_DNA"/>
</dbReference>
<dbReference type="PANTHER" id="PTHR33240:SF15">
    <property type="entry name" value="GAG-PRO-LIKE PROTEIN"/>
    <property type="match status" value="1"/>
</dbReference>
<protein>
    <submittedName>
        <fullName evidence="1">Uncharacterized protein</fullName>
    </submittedName>
</protein>
<organism evidence="1 2">
    <name type="scientific">Mucuna pruriens</name>
    <name type="common">Velvet bean</name>
    <name type="synonym">Dolichos pruriens</name>
    <dbReference type="NCBI Taxonomy" id="157652"/>
    <lineage>
        <taxon>Eukaryota</taxon>
        <taxon>Viridiplantae</taxon>
        <taxon>Streptophyta</taxon>
        <taxon>Embryophyta</taxon>
        <taxon>Tracheophyta</taxon>
        <taxon>Spermatophyta</taxon>
        <taxon>Magnoliopsida</taxon>
        <taxon>eudicotyledons</taxon>
        <taxon>Gunneridae</taxon>
        <taxon>Pentapetalae</taxon>
        <taxon>rosids</taxon>
        <taxon>fabids</taxon>
        <taxon>Fabales</taxon>
        <taxon>Fabaceae</taxon>
        <taxon>Papilionoideae</taxon>
        <taxon>50 kb inversion clade</taxon>
        <taxon>NPAAA clade</taxon>
        <taxon>indigoferoid/millettioid clade</taxon>
        <taxon>Phaseoleae</taxon>
        <taxon>Mucuna</taxon>
    </lineage>
</organism>
<dbReference type="PANTHER" id="PTHR33240">
    <property type="entry name" value="OS08G0508500 PROTEIN"/>
    <property type="match status" value="1"/>
</dbReference>
<feature type="non-terminal residue" evidence="1">
    <location>
        <position position="1"/>
    </location>
</feature>
<evidence type="ECO:0000313" key="1">
    <source>
        <dbReference type="EMBL" id="RDX80121.1"/>
    </source>
</evidence>
<accession>A0A371FPD1</accession>
<reference evidence="1" key="1">
    <citation type="submission" date="2018-05" db="EMBL/GenBank/DDBJ databases">
        <title>Draft genome of Mucuna pruriens seed.</title>
        <authorList>
            <person name="Nnadi N.E."/>
            <person name="Vos R."/>
            <person name="Hasami M.H."/>
            <person name="Devisetty U.K."/>
            <person name="Aguiy J.C."/>
        </authorList>
    </citation>
    <scope>NUCLEOTIDE SEQUENCE [LARGE SCALE GENOMIC DNA]</scope>
    <source>
        <strain evidence="1">JCA_2017</strain>
    </source>
</reference>
<evidence type="ECO:0000313" key="2">
    <source>
        <dbReference type="Proteomes" id="UP000257109"/>
    </source>
</evidence>
<dbReference type="Proteomes" id="UP000257109">
    <property type="component" value="Unassembled WGS sequence"/>
</dbReference>
<dbReference type="OrthoDB" id="1400091at2759"/>
<name>A0A371FPD1_MUCPR</name>
<comment type="caution">
    <text evidence="1">The sequence shown here is derived from an EMBL/GenBank/DDBJ whole genome shotgun (WGS) entry which is preliminary data.</text>
</comment>
<keyword evidence="2" id="KW-1185">Reference proteome</keyword>
<gene>
    <name evidence="1" type="ORF">CR513_39374</name>
</gene>
<proteinExistence type="predicted"/>
<sequence>MRGRGHIENDSVEVEEDPPITFTDEDYEGMVPHQYDLMVISMIVVEYKVERVLIDQGSSTNKLNLPKSELEECPNTLIGFSETTFEVGPTTKKINVKFTIINAQTSYNIILGRPALNKLCIMVSMTHLCMKYLVGNEVGVVQTNQWCYEDNTQVWDSRRGRMTKSVEEQAQIHLLELDPHLD</sequence>
<dbReference type="AlphaFoldDB" id="A0A371FPD1"/>